<name>A0A1I7XJ62_HETBA</name>
<dbReference type="GO" id="GO:0006508">
    <property type="term" value="P:proteolysis"/>
    <property type="evidence" value="ECO:0007669"/>
    <property type="project" value="UniProtKB-KW"/>
</dbReference>
<keyword evidence="5" id="KW-0325">Glycoprotein</keyword>
<keyword evidence="6" id="KW-1185">Reference proteome</keyword>
<dbReference type="GO" id="GO:0008239">
    <property type="term" value="F:dipeptidyl-peptidase activity"/>
    <property type="evidence" value="ECO:0007669"/>
    <property type="project" value="TreeGrafter"/>
</dbReference>
<evidence type="ECO:0000256" key="5">
    <source>
        <dbReference type="ARBA" id="ARBA00023180"/>
    </source>
</evidence>
<keyword evidence="2" id="KW-0645">Protease</keyword>
<dbReference type="Pfam" id="PF05577">
    <property type="entry name" value="Peptidase_S28"/>
    <property type="match status" value="1"/>
</dbReference>
<dbReference type="Proteomes" id="UP000095283">
    <property type="component" value="Unplaced"/>
</dbReference>
<dbReference type="WBParaSite" id="Hba_17746">
    <property type="protein sequence ID" value="Hba_17746"/>
    <property type="gene ID" value="Hba_17746"/>
</dbReference>
<organism evidence="6 7">
    <name type="scientific">Heterorhabditis bacteriophora</name>
    <name type="common">Entomopathogenic nematode worm</name>
    <dbReference type="NCBI Taxonomy" id="37862"/>
    <lineage>
        <taxon>Eukaryota</taxon>
        <taxon>Metazoa</taxon>
        <taxon>Ecdysozoa</taxon>
        <taxon>Nematoda</taxon>
        <taxon>Chromadorea</taxon>
        <taxon>Rhabditida</taxon>
        <taxon>Rhabditina</taxon>
        <taxon>Rhabditomorpha</taxon>
        <taxon>Strongyloidea</taxon>
        <taxon>Heterorhabditidae</taxon>
        <taxon>Heterorhabditis</taxon>
    </lineage>
</organism>
<dbReference type="PANTHER" id="PTHR11010:SF104">
    <property type="entry name" value="SERINE PROTEASE PCP-1-RELATED"/>
    <property type="match status" value="1"/>
</dbReference>
<evidence type="ECO:0000256" key="4">
    <source>
        <dbReference type="ARBA" id="ARBA00022801"/>
    </source>
</evidence>
<dbReference type="AlphaFoldDB" id="A0A1I7XJ62"/>
<dbReference type="PANTHER" id="PTHR11010">
    <property type="entry name" value="PROTEASE S28 PRO-X CARBOXYPEPTIDASE-RELATED"/>
    <property type="match status" value="1"/>
</dbReference>
<evidence type="ECO:0000256" key="1">
    <source>
        <dbReference type="ARBA" id="ARBA00011079"/>
    </source>
</evidence>
<proteinExistence type="inferred from homology"/>
<protein>
    <submittedName>
        <fullName evidence="7">Serine protease F56F10.1</fullName>
    </submittedName>
</protein>
<keyword evidence="3" id="KW-0732">Signal</keyword>
<comment type="similarity">
    <text evidence="1">Belongs to the peptidase S28 family.</text>
</comment>
<dbReference type="Gene3D" id="3.40.50.1820">
    <property type="entry name" value="alpha/beta hydrolase"/>
    <property type="match status" value="1"/>
</dbReference>
<dbReference type="GO" id="GO:0070008">
    <property type="term" value="F:serine-type exopeptidase activity"/>
    <property type="evidence" value="ECO:0007669"/>
    <property type="project" value="InterPro"/>
</dbReference>
<evidence type="ECO:0000256" key="2">
    <source>
        <dbReference type="ARBA" id="ARBA00022670"/>
    </source>
</evidence>
<sequence>MNTSVHGTAQAIEDVIEMSLEGYSEVEKQLARLLAHQTLPLSDVSPEHKFELMRFSMIQFILGSNCILHHGSTNSTGTTANFKLSSSGMRYLILAILVLNVNSHRRRDPASVFEEGFSTNAEASVKNNWDVKWYNDMKLDHFTYSDNRIFKLKWLWNNTYYKPGGCIFFYTGNEGNIEGFASATGMMWDLAPQFNASIIFAEHRFYGETQPFDKKSYAVGDKL</sequence>
<dbReference type="InterPro" id="IPR029058">
    <property type="entry name" value="AB_hydrolase_fold"/>
</dbReference>
<evidence type="ECO:0000313" key="7">
    <source>
        <dbReference type="WBParaSite" id="Hba_17746"/>
    </source>
</evidence>
<accession>A0A1I7XJ62</accession>
<dbReference type="InterPro" id="IPR008758">
    <property type="entry name" value="Peptidase_S28"/>
</dbReference>
<evidence type="ECO:0000256" key="3">
    <source>
        <dbReference type="ARBA" id="ARBA00022729"/>
    </source>
</evidence>
<reference evidence="7" key="1">
    <citation type="submission" date="2016-11" db="UniProtKB">
        <authorList>
            <consortium name="WormBaseParasite"/>
        </authorList>
    </citation>
    <scope>IDENTIFICATION</scope>
</reference>
<evidence type="ECO:0000313" key="6">
    <source>
        <dbReference type="Proteomes" id="UP000095283"/>
    </source>
</evidence>
<keyword evidence="4" id="KW-0378">Hydrolase</keyword>